<reference evidence="1 2" key="1">
    <citation type="submission" date="2019-12" db="EMBL/GenBank/DDBJ databases">
        <title>Snethiella sp. nov. sp. isolated from sea sand.</title>
        <authorList>
            <person name="Kim J."/>
            <person name="Jeong S.E."/>
            <person name="Jung H.S."/>
            <person name="Jeon C.O."/>
        </authorList>
    </citation>
    <scope>NUCLEOTIDE SEQUENCE [LARGE SCALE GENOMIC DNA]</scope>
    <source>
        <strain evidence="1 2">DP05</strain>
    </source>
</reference>
<dbReference type="InterPro" id="IPR036465">
    <property type="entry name" value="vWFA_dom_sf"/>
</dbReference>
<evidence type="ECO:0000313" key="1">
    <source>
        <dbReference type="EMBL" id="MZR31129.1"/>
    </source>
</evidence>
<dbReference type="EMBL" id="WTUW01000002">
    <property type="protein sequence ID" value="MZR31129.1"/>
    <property type="molecule type" value="Genomic_DNA"/>
</dbReference>
<name>A0A6L8W8X0_9PROT</name>
<sequence>MAKNIEKTEDETGRDDVAEFLKKVAATPVRVANGKNGRLIFAIDATASRQPTWDRASHLQHEMFEEAAAIGGLELQIAFFRGFGEFKATGWTSDSQALIRPMSRVFCLGGHTQIEKVLKHALRQTKKERVNALVYVGDCMEEDADQLCHLAGQLGMLKVPIFLFQEGHDTIAENCFRQIGKLSGGAYCRFDSASAATLRNLLRAVAAYAAGGRKALSDLSQKSGGEARLLLKQIK</sequence>
<proteinExistence type="predicted"/>
<dbReference type="Proteomes" id="UP000476030">
    <property type="component" value="Unassembled WGS sequence"/>
</dbReference>
<gene>
    <name evidence="1" type="ORF">GQE98_10840</name>
</gene>
<evidence type="ECO:0000313" key="2">
    <source>
        <dbReference type="Proteomes" id="UP000476030"/>
    </source>
</evidence>
<comment type="caution">
    <text evidence="1">The sequence shown here is derived from an EMBL/GenBank/DDBJ whole genome shotgun (WGS) entry which is preliminary data.</text>
</comment>
<organism evidence="1 2">
    <name type="scientific">Sneathiella litorea</name>
    <dbReference type="NCBI Taxonomy" id="2606216"/>
    <lineage>
        <taxon>Bacteria</taxon>
        <taxon>Pseudomonadati</taxon>
        <taxon>Pseudomonadota</taxon>
        <taxon>Alphaproteobacteria</taxon>
        <taxon>Sneathiellales</taxon>
        <taxon>Sneathiellaceae</taxon>
        <taxon>Sneathiella</taxon>
    </lineage>
</organism>
<dbReference type="AlphaFoldDB" id="A0A6L8W8X0"/>
<dbReference type="RefSeq" id="WP_161315656.1">
    <property type="nucleotide sequence ID" value="NZ_WTUW01000002.1"/>
</dbReference>
<dbReference type="SUPFAM" id="SSF53300">
    <property type="entry name" value="vWA-like"/>
    <property type="match status" value="1"/>
</dbReference>
<accession>A0A6L8W8X0</accession>
<protein>
    <submittedName>
        <fullName evidence="1">VWA domain-containing protein</fullName>
    </submittedName>
</protein>
<keyword evidence="2" id="KW-1185">Reference proteome</keyword>